<reference evidence="2 3" key="1">
    <citation type="journal article" date="2012" name="Science">
        <title>The Paleozoic origin of enzymatic lignin decomposition reconstructed from 31 fungal genomes.</title>
        <authorList>
            <person name="Floudas D."/>
            <person name="Binder M."/>
            <person name="Riley R."/>
            <person name="Barry K."/>
            <person name="Blanchette R.A."/>
            <person name="Henrissat B."/>
            <person name="Martinez A.T."/>
            <person name="Otillar R."/>
            <person name="Spatafora J.W."/>
            <person name="Yadav J.S."/>
            <person name="Aerts A."/>
            <person name="Benoit I."/>
            <person name="Boyd A."/>
            <person name="Carlson A."/>
            <person name="Copeland A."/>
            <person name="Coutinho P.M."/>
            <person name="de Vries R.P."/>
            <person name="Ferreira P."/>
            <person name="Findley K."/>
            <person name="Foster B."/>
            <person name="Gaskell J."/>
            <person name="Glotzer D."/>
            <person name="Gorecki P."/>
            <person name="Heitman J."/>
            <person name="Hesse C."/>
            <person name="Hori C."/>
            <person name="Igarashi K."/>
            <person name="Jurgens J.A."/>
            <person name="Kallen N."/>
            <person name="Kersten P."/>
            <person name="Kohler A."/>
            <person name="Kuees U."/>
            <person name="Kumar T.K.A."/>
            <person name="Kuo A."/>
            <person name="LaButti K."/>
            <person name="Larrondo L.F."/>
            <person name="Lindquist E."/>
            <person name="Ling A."/>
            <person name="Lombard V."/>
            <person name="Lucas S."/>
            <person name="Lundell T."/>
            <person name="Martin R."/>
            <person name="McLaughlin D.J."/>
            <person name="Morgenstern I."/>
            <person name="Morin E."/>
            <person name="Murat C."/>
            <person name="Nagy L.G."/>
            <person name="Nolan M."/>
            <person name="Ohm R.A."/>
            <person name="Patyshakuliyeva A."/>
            <person name="Rokas A."/>
            <person name="Ruiz-Duenas F.J."/>
            <person name="Sabat G."/>
            <person name="Salamov A."/>
            <person name="Samejima M."/>
            <person name="Schmutz J."/>
            <person name="Slot J.C."/>
            <person name="St John F."/>
            <person name="Stenlid J."/>
            <person name="Sun H."/>
            <person name="Sun S."/>
            <person name="Syed K."/>
            <person name="Tsang A."/>
            <person name="Wiebenga A."/>
            <person name="Young D."/>
            <person name="Pisabarro A."/>
            <person name="Eastwood D.C."/>
            <person name="Martin F."/>
            <person name="Cullen D."/>
            <person name="Grigoriev I.V."/>
            <person name="Hibbett D.S."/>
        </authorList>
    </citation>
    <scope>NUCLEOTIDE SEQUENCE [LARGE SCALE GENOMIC DNA]</scope>
    <source>
        <strain evidence="2 3">MD-104</strain>
    </source>
</reference>
<name>A0A2H3JAU4_WOLCO</name>
<protein>
    <submittedName>
        <fullName evidence="2">Uncharacterized protein</fullName>
    </submittedName>
</protein>
<accession>A0A2H3JAU4</accession>
<feature type="region of interest" description="Disordered" evidence="1">
    <location>
        <begin position="1"/>
        <end position="44"/>
    </location>
</feature>
<dbReference type="Proteomes" id="UP000218811">
    <property type="component" value="Unassembled WGS sequence"/>
</dbReference>
<proteinExistence type="predicted"/>
<feature type="compositionally biased region" description="Basic and acidic residues" evidence="1">
    <location>
        <begin position="15"/>
        <end position="25"/>
    </location>
</feature>
<sequence length="74" mass="7738">MASSQPSHKLAATGDAEHGRSDRFCRPVAGDSTSSRSRPEIGGGKMLTIRIAHLLARRCPTGSALCSGKRSGDD</sequence>
<evidence type="ECO:0000256" key="1">
    <source>
        <dbReference type="SAM" id="MobiDB-lite"/>
    </source>
</evidence>
<evidence type="ECO:0000313" key="3">
    <source>
        <dbReference type="Proteomes" id="UP000218811"/>
    </source>
</evidence>
<keyword evidence="3" id="KW-1185">Reference proteome</keyword>
<gene>
    <name evidence="2" type="ORF">WOLCODRAFT_141071</name>
</gene>
<evidence type="ECO:0000313" key="2">
    <source>
        <dbReference type="EMBL" id="PCH39031.1"/>
    </source>
</evidence>
<organism evidence="2 3">
    <name type="scientific">Wolfiporia cocos (strain MD-104)</name>
    <name type="common">Brown rot fungus</name>
    <dbReference type="NCBI Taxonomy" id="742152"/>
    <lineage>
        <taxon>Eukaryota</taxon>
        <taxon>Fungi</taxon>
        <taxon>Dikarya</taxon>
        <taxon>Basidiomycota</taxon>
        <taxon>Agaricomycotina</taxon>
        <taxon>Agaricomycetes</taxon>
        <taxon>Polyporales</taxon>
        <taxon>Phaeolaceae</taxon>
        <taxon>Wolfiporia</taxon>
    </lineage>
</organism>
<dbReference type="EMBL" id="KB467954">
    <property type="protein sequence ID" value="PCH39031.1"/>
    <property type="molecule type" value="Genomic_DNA"/>
</dbReference>
<dbReference type="AlphaFoldDB" id="A0A2H3JAU4"/>